<name>A0ACB7TEZ2_HYAAI</name>
<sequence>MPATDATMASEQSQQTAAAATLRSGGTDNAMESSELLGTDASMADDKLAKEKEGPGRHFSELTSGPLHLDEDENPGPPPNPHRAPIFCRKV</sequence>
<proteinExistence type="predicted"/>
<evidence type="ECO:0000313" key="2">
    <source>
        <dbReference type="Proteomes" id="UP000821845"/>
    </source>
</evidence>
<gene>
    <name evidence="1" type="ORF">HPB50_004279</name>
</gene>
<organism evidence="1 2">
    <name type="scientific">Hyalomma asiaticum</name>
    <name type="common">Tick</name>
    <dbReference type="NCBI Taxonomy" id="266040"/>
    <lineage>
        <taxon>Eukaryota</taxon>
        <taxon>Metazoa</taxon>
        <taxon>Ecdysozoa</taxon>
        <taxon>Arthropoda</taxon>
        <taxon>Chelicerata</taxon>
        <taxon>Arachnida</taxon>
        <taxon>Acari</taxon>
        <taxon>Parasitiformes</taxon>
        <taxon>Ixodida</taxon>
        <taxon>Ixodoidea</taxon>
        <taxon>Ixodidae</taxon>
        <taxon>Hyalomminae</taxon>
        <taxon>Hyalomma</taxon>
    </lineage>
</organism>
<keyword evidence="2" id="KW-1185">Reference proteome</keyword>
<reference evidence="1" key="1">
    <citation type="submission" date="2020-05" db="EMBL/GenBank/DDBJ databases">
        <title>Large-scale comparative analyses of tick genomes elucidate their genetic diversity and vector capacities.</title>
        <authorList>
            <person name="Jia N."/>
            <person name="Wang J."/>
            <person name="Shi W."/>
            <person name="Du L."/>
            <person name="Sun Y."/>
            <person name="Zhan W."/>
            <person name="Jiang J."/>
            <person name="Wang Q."/>
            <person name="Zhang B."/>
            <person name="Ji P."/>
            <person name="Sakyi L.B."/>
            <person name="Cui X."/>
            <person name="Yuan T."/>
            <person name="Jiang B."/>
            <person name="Yang W."/>
            <person name="Lam T.T.-Y."/>
            <person name="Chang Q."/>
            <person name="Ding S."/>
            <person name="Wang X."/>
            <person name="Zhu J."/>
            <person name="Ruan X."/>
            <person name="Zhao L."/>
            <person name="Wei J."/>
            <person name="Que T."/>
            <person name="Du C."/>
            <person name="Cheng J."/>
            <person name="Dai P."/>
            <person name="Han X."/>
            <person name="Huang E."/>
            <person name="Gao Y."/>
            <person name="Liu J."/>
            <person name="Shao H."/>
            <person name="Ye R."/>
            <person name="Li L."/>
            <person name="Wei W."/>
            <person name="Wang X."/>
            <person name="Wang C."/>
            <person name="Yang T."/>
            <person name="Huo Q."/>
            <person name="Li W."/>
            <person name="Guo W."/>
            <person name="Chen H."/>
            <person name="Zhou L."/>
            <person name="Ni X."/>
            <person name="Tian J."/>
            <person name="Zhou Y."/>
            <person name="Sheng Y."/>
            <person name="Liu T."/>
            <person name="Pan Y."/>
            <person name="Xia L."/>
            <person name="Li J."/>
            <person name="Zhao F."/>
            <person name="Cao W."/>
        </authorList>
    </citation>
    <scope>NUCLEOTIDE SEQUENCE</scope>
    <source>
        <strain evidence="1">Hyas-2018</strain>
    </source>
</reference>
<dbReference type="Proteomes" id="UP000821845">
    <property type="component" value="Chromosome 1"/>
</dbReference>
<protein>
    <submittedName>
        <fullName evidence="1">Uncharacterized protein</fullName>
    </submittedName>
</protein>
<dbReference type="EMBL" id="CM023481">
    <property type="protein sequence ID" value="KAH6944628.1"/>
    <property type="molecule type" value="Genomic_DNA"/>
</dbReference>
<evidence type="ECO:0000313" key="1">
    <source>
        <dbReference type="EMBL" id="KAH6944628.1"/>
    </source>
</evidence>
<accession>A0ACB7TEZ2</accession>
<comment type="caution">
    <text evidence="1">The sequence shown here is derived from an EMBL/GenBank/DDBJ whole genome shotgun (WGS) entry which is preliminary data.</text>
</comment>